<dbReference type="EMBL" id="KV427648">
    <property type="protein sequence ID" value="KZT02949.1"/>
    <property type="molecule type" value="Genomic_DNA"/>
</dbReference>
<keyword evidence="2" id="KW-1185">Reference proteome</keyword>
<sequence length="345" mass="39038">MALPAETVAPKLDLAEWLVHFRTGAADDSRPIQCELPATNHNQTPRRKLKLSMLQREFTRADYNIPLVRVCFRSRKADILFTNTEHSQTNAMPRARKTVQIPIHAMGVYLRPRPGPDPEYLDPAKRKIRGNRGHIIWFSSVGNKPISFPNRIRPGTVLKPGTLFIHRIESENDARPVCVQIWIVDAQQAWQMVANAMQQKHPMLKHMVLILGRSGNPNWVTRKTADRHIEPEVLVVEAPSHAQPPTEFNLAISHDEKRRVVLVLDIVLDKIQHVDSDEVVWVRLASSTRRGIQQLGMINWTTYTDHGLGNDIVEGWRACQGKPLTPAQTTVLDTLLGKPGLNGDE</sequence>
<gene>
    <name evidence="1" type="ORF">LAESUDRAFT_716530</name>
</gene>
<dbReference type="RefSeq" id="XP_040760689.1">
    <property type="nucleotide sequence ID" value="XM_040907262.1"/>
</dbReference>
<dbReference type="AlphaFoldDB" id="A0A165CK01"/>
<dbReference type="GeneID" id="63824291"/>
<proteinExistence type="predicted"/>
<organism evidence="1 2">
    <name type="scientific">Laetiporus sulphureus 93-53</name>
    <dbReference type="NCBI Taxonomy" id="1314785"/>
    <lineage>
        <taxon>Eukaryota</taxon>
        <taxon>Fungi</taxon>
        <taxon>Dikarya</taxon>
        <taxon>Basidiomycota</taxon>
        <taxon>Agaricomycotina</taxon>
        <taxon>Agaricomycetes</taxon>
        <taxon>Polyporales</taxon>
        <taxon>Laetiporus</taxon>
    </lineage>
</organism>
<reference evidence="1 2" key="1">
    <citation type="journal article" date="2016" name="Mol. Biol. Evol.">
        <title>Comparative Genomics of Early-Diverging Mushroom-Forming Fungi Provides Insights into the Origins of Lignocellulose Decay Capabilities.</title>
        <authorList>
            <person name="Nagy L.G."/>
            <person name="Riley R."/>
            <person name="Tritt A."/>
            <person name="Adam C."/>
            <person name="Daum C."/>
            <person name="Floudas D."/>
            <person name="Sun H."/>
            <person name="Yadav J.S."/>
            <person name="Pangilinan J."/>
            <person name="Larsson K.H."/>
            <person name="Matsuura K."/>
            <person name="Barry K."/>
            <person name="Labutti K."/>
            <person name="Kuo R."/>
            <person name="Ohm R.A."/>
            <person name="Bhattacharya S.S."/>
            <person name="Shirouzu T."/>
            <person name="Yoshinaga Y."/>
            <person name="Martin F.M."/>
            <person name="Grigoriev I.V."/>
            <person name="Hibbett D.S."/>
        </authorList>
    </citation>
    <scope>NUCLEOTIDE SEQUENCE [LARGE SCALE GENOMIC DNA]</scope>
    <source>
        <strain evidence="1 2">93-53</strain>
    </source>
</reference>
<name>A0A165CK01_9APHY</name>
<evidence type="ECO:0000313" key="2">
    <source>
        <dbReference type="Proteomes" id="UP000076871"/>
    </source>
</evidence>
<accession>A0A165CK01</accession>
<protein>
    <submittedName>
        <fullName evidence="1">Uncharacterized protein</fullName>
    </submittedName>
</protein>
<evidence type="ECO:0000313" key="1">
    <source>
        <dbReference type="EMBL" id="KZT02949.1"/>
    </source>
</evidence>
<dbReference type="InParanoid" id="A0A165CK01"/>
<dbReference type="Proteomes" id="UP000076871">
    <property type="component" value="Unassembled WGS sequence"/>
</dbReference>